<dbReference type="InterPro" id="IPR036864">
    <property type="entry name" value="Zn2-C6_fun-type_DNA-bd_sf"/>
</dbReference>
<proteinExistence type="predicted"/>
<evidence type="ECO:0000256" key="2">
    <source>
        <dbReference type="SAM" id="MobiDB-lite"/>
    </source>
</evidence>
<keyword evidence="1" id="KW-0539">Nucleus</keyword>
<dbReference type="InterPro" id="IPR001138">
    <property type="entry name" value="Zn2Cys6_DnaBD"/>
</dbReference>
<reference evidence="3" key="1">
    <citation type="submission" date="2023-06" db="EMBL/GenBank/DDBJ databases">
        <authorList>
            <person name="Noh H."/>
        </authorList>
    </citation>
    <scope>NUCLEOTIDE SEQUENCE</scope>
    <source>
        <strain evidence="3">DUCC20226</strain>
    </source>
</reference>
<organism evidence="3 4">
    <name type="scientific">Phomopsis amygdali</name>
    <name type="common">Fusicoccum amygdali</name>
    <dbReference type="NCBI Taxonomy" id="1214568"/>
    <lineage>
        <taxon>Eukaryota</taxon>
        <taxon>Fungi</taxon>
        <taxon>Dikarya</taxon>
        <taxon>Ascomycota</taxon>
        <taxon>Pezizomycotina</taxon>
        <taxon>Sordariomycetes</taxon>
        <taxon>Sordariomycetidae</taxon>
        <taxon>Diaporthales</taxon>
        <taxon>Diaporthaceae</taxon>
        <taxon>Diaporthe</taxon>
    </lineage>
</organism>
<feature type="region of interest" description="Disordered" evidence="2">
    <location>
        <begin position="162"/>
        <end position="189"/>
    </location>
</feature>
<dbReference type="EMBL" id="JAUJFL010000002">
    <property type="protein sequence ID" value="KAK2610483.1"/>
    <property type="molecule type" value="Genomic_DNA"/>
</dbReference>
<evidence type="ECO:0000313" key="4">
    <source>
        <dbReference type="Proteomes" id="UP001265746"/>
    </source>
</evidence>
<keyword evidence="4" id="KW-1185">Reference proteome</keyword>
<dbReference type="CDD" id="cd00067">
    <property type="entry name" value="GAL4"/>
    <property type="match status" value="1"/>
</dbReference>
<accession>A0AAD9SJV3</accession>
<evidence type="ECO:0000256" key="1">
    <source>
        <dbReference type="ARBA" id="ARBA00023242"/>
    </source>
</evidence>
<sequence>MEPLLPNTEGQVVPDEIQTFIEQWHSDEIDLFQQFCQIPNEDPPAYVQPSVDGRDDTSTYLGSESHAPPLTFGQTLSPTSHSRASPSSPSRPEDADPQTTLSAVWAGEDLGDLNSADCLRHIGEGIGEAPEILIQRPTSPSPIRLQEDDVSIHLSPWNPSLPVTPVSPPAQAVPMKRGRSNPLPGKKRAKVSNMRKIGACTRCHIRKRECNESVPCDHCRKAFPRNPEVCVREKLSDVRFPDGGQGASIWIRDSTGALLSRQNRQLVAIPIPVVVTFNQASDSPGFALMLQEYVVNERPFMSATSYFPSPAPAGFASAPVSHSSDRLETQSSPNSVPWLCLAPGHEPLSGTLLTWAERQLSKELDVKKAPDFEAAILSFLLAYRDSPMDLSDVSYNIGKKSSAFVDAKNLIRKTCEMRCWYRIWQTSALYYQADGGGSATGNNIHQPMPVAALFELKKIAANALIACEKHILSELDEWPPGVDRLTELPLWACLWQMILIYKQLVAGYSNLARSHPVNSIYGVNPGFNEVSALSVVQHLYRLLIVKYNAYFGSTSPIYPRKGQPSTSELLAGDKHLKREWDNVLMRRKEFYVTISGGVASDASLRTLIVDAENVLEHRSRRRAR</sequence>
<feature type="compositionally biased region" description="Low complexity" evidence="2">
    <location>
        <begin position="77"/>
        <end position="90"/>
    </location>
</feature>
<dbReference type="Proteomes" id="UP001265746">
    <property type="component" value="Unassembled WGS sequence"/>
</dbReference>
<protein>
    <recommendedName>
        <fullName evidence="5">Zn(2)-C6 fungal-type domain-containing protein</fullName>
    </recommendedName>
</protein>
<dbReference type="SUPFAM" id="SSF57701">
    <property type="entry name" value="Zn2/Cys6 DNA-binding domain"/>
    <property type="match status" value="1"/>
</dbReference>
<dbReference type="AlphaFoldDB" id="A0AAD9SJV3"/>
<feature type="region of interest" description="Disordered" evidence="2">
    <location>
        <begin position="40"/>
        <end position="98"/>
    </location>
</feature>
<evidence type="ECO:0000313" key="3">
    <source>
        <dbReference type="EMBL" id="KAK2610483.1"/>
    </source>
</evidence>
<gene>
    <name evidence="3" type="ORF">N8I77_003910</name>
</gene>
<comment type="caution">
    <text evidence="3">The sequence shown here is derived from an EMBL/GenBank/DDBJ whole genome shotgun (WGS) entry which is preliminary data.</text>
</comment>
<evidence type="ECO:0008006" key="5">
    <source>
        <dbReference type="Google" id="ProtNLM"/>
    </source>
</evidence>
<dbReference type="GO" id="GO:0008270">
    <property type="term" value="F:zinc ion binding"/>
    <property type="evidence" value="ECO:0007669"/>
    <property type="project" value="InterPro"/>
</dbReference>
<name>A0AAD9SJV3_PHOAM</name>
<dbReference type="GO" id="GO:0000981">
    <property type="term" value="F:DNA-binding transcription factor activity, RNA polymerase II-specific"/>
    <property type="evidence" value="ECO:0007669"/>
    <property type="project" value="InterPro"/>
</dbReference>